<feature type="domain" description="Sporulation transcription regulator WhiA N-terminal" evidence="6">
    <location>
        <begin position="20"/>
        <end position="103"/>
    </location>
</feature>
<dbReference type="AlphaFoldDB" id="A0A1U7NHK6"/>
<dbReference type="InterPro" id="IPR023054">
    <property type="entry name" value="Sporulation_regulator_WhiA_C"/>
</dbReference>
<dbReference type="OrthoDB" id="401278at2"/>
<gene>
    <name evidence="4" type="primary">whiA</name>
    <name evidence="8" type="ORF">BO222_03775</name>
</gene>
<dbReference type="Pfam" id="PF02650">
    <property type="entry name" value="HTH_WhiA"/>
    <property type="match status" value="1"/>
</dbReference>
<keyword evidence="3 4" id="KW-0131">Cell cycle</keyword>
<organism evidence="8 9">
    <name type="scientific">Ileibacterium valens</name>
    <dbReference type="NCBI Taxonomy" id="1862668"/>
    <lineage>
        <taxon>Bacteria</taxon>
        <taxon>Bacillati</taxon>
        <taxon>Bacillota</taxon>
        <taxon>Erysipelotrichia</taxon>
        <taxon>Erysipelotrichales</taxon>
        <taxon>Erysipelotrichaceae</taxon>
        <taxon>Ileibacterium</taxon>
    </lineage>
</organism>
<evidence type="ECO:0000256" key="3">
    <source>
        <dbReference type="ARBA" id="ARBA00023306"/>
    </source>
</evidence>
<dbReference type="InterPro" id="IPR039518">
    <property type="entry name" value="WhiA_LAGLIDADG_dom"/>
</dbReference>
<dbReference type="InterPro" id="IPR003802">
    <property type="entry name" value="Sporulation_regulator_WhiA"/>
</dbReference>
<dbReference type="InterPro" id="IPR027434">
    <property type="entry name" value="Homing_endonucl"/>
</dbReference>
<comment type="function">
    <text evidence="4">Involved in cell division and chromosome segregation.</text>
</comment>
<dbReference type="RefSeq" id="WP_075818496.1">
    <property type="nucleotide sequence ID" value="NZ_CAJUTZ010000010.1"/>
</dbReference>
<evidence type="ECO:0000259" key="6">
    <source>
        <dbReference type="Pfam" id="PF10298"/>
    </source>
</evidence>
<evidence type="ECO:0000313" key="8">
    <source>
        <dbReference type="EMBL" id="OLU41165.1"/>
    </source>
</evidence>
<evidence type="ECO:0000256" key="4">
    <source>
        <dbReference type="HAMAP-Rule" id="MF_01420"/>
    </source>
</evidence>
<dbReference type="Gene3D" id="3.10.28.10">
    <property type="entry name" value="Homing endonucleases"/>
    <property type="match status" value="1"/>
</dbReference>
<dbReference type="PANTHER" id="PTHR37307">
    <property type="entry name" value="CELL DIVISION PROTEIN WHIA-RELATED"/>
    <property type="match status" value="1"/>
</dbReference>
<evidence type="ECO:0000256" key="1">
    <source>
        <dbReference type="ARBA" id="ARBA00022618"/>
    </source>
</evidence>
<name>A0A1U7NHK6_9FIRM</name>
<protein>
    <recommendedName>
        <fullName evidence="4">Probable cell division protein WhiA</fullName>
    </recommendedName>
</protein>
<dbReference type="Proteomes" id="UP000186341">
    <property type="component" value="Unassembled WGS sequence"/>
</dbReference>
<comment type="similarity">
    <text evidence="4">Belongs to the WhiA family.</text>
</comment>
<feature type="domain" description="WhiA LAGLIDADG-like" evidence="7">
    <location>
        <begin position="124"/>
        <end position="215"/>
    </location>
</feature>
<feature type="domain" description="Sporulation regulator WhiA C-terminal" evidence="5">
    <location>
        <begin position="219"/>
        <end position="306"/>
    </location>
</feature>
<dbReference type="GO" id="GO:0051301">
    <property type="term" value="P:cell division"/>
    <property type="evidence" value="ECO:0007669"/>
    <property type="project" value="UniProtKB-UniRule"/>
</dbReference>
<dbReference type="NCBIfam" id="TIGR00647">
    <property type="entry name" value="DNA_bind_WhiA"/>
    <property type="match status" value="1"/>
</dbReference>
<keyword evidence="1 4" id="KW-0132">Cell division</keyword>
<evidence type="ECO:0000259" key="7">
    <source>
        <dbReference type="Pfam" id="PF14527"/>
    </source>
</evidence>
<keyword evidence="2 4" id="KW-0238">DNA-binding</keyword>
<dbReference type="Pfam" id="PF10298">
    <property type="entry name" value="WhiA_N"/>
    <property type="match status" value="1"/>
</dbReference>
<dbReference type="GO" id="GO:0003677">
    <property type="term" value="F:DNA binding"/>
    <property type="evidence" value="ECO:0007669"/>
    <property type="project" value="UniProtKB-UniRule"/>
</dbReference>
<dbReference type="SUPFAM" id="SSF55608">
    <property type="entry name" value="Homing endonucleases"/>
    <property type="match status" value="1"/>
</dbReference>
<dbReference type="PANTHER" id="PTHR37307:SF1">
    <property type="entry name" value="CELL DIVISION PROTEIN WHIA-RELATED"/>
    <property type="match status" value="1"/>
</dbReference>
<proteinExistence type="inferred from homology"/>
<evidence type="ECO:0000313" key="9">
    <source>
        <dbReference type="Proteomes" id="UP000186341"/>
    </source>
</evidence>
<dbReference type="Pfam" id="PF14527">
    <property type="entry name" value="LAGLIDADG_WhiA"/>
    <property type="match status" value="1"/>
</dbReference>
<evidence type="ECO:0000256" key="2">
    <source>
        <dbReference type="ARBA" id="ARBA00023125"/>
    </source>
</evidence>
<dbReference type="InterPro" id="IPR018478">
    <property type="entry name" value="Sporu_reg_WhiA_N_dom"/>
</dbReference>
<comment type="caution">
    <text evidence="8">The sequence shown here is derived from an EMBL/GenBank/DDBJ whole genome shotgun (WGS) entry which is preliminary data.</text>
</comment>
<sequence length="333" mass="38251">MSFSSEIKKEITLVELDPAQARAQLCAILLDRASLNMNQRGWYLSFQTENAAIAKHVFSLFKVTYAIEPKLSVIRKMNLKKNNIYQIQVHDSATHILEDLTIMRESGLSPVPSYRLIRSEKNARAFLQGIFLASGSINNPKTPNYHLEMSCSSLELAACIEKLMNRFYFPAKRIGRKNLQVVYMKTGDKIADFLRLLGTSNALFEFEDTRIQRDFYNQITRLDNCEVANEMKSIKAGQEQLIWIDTIESEQKTGMLSEKVRRVMEIRKKYPEASVNELCERIQAEYGENITKSGMKHRISKIRELANLLIREKEQSILRKQKKEAVEGSAGSE</sequence>
<dbReference type="GO" id="GO:0043937">
    <property type="term" value="P:regulation of sporulation"/>
    <property type="evidence" value="ECO:0007669"/>
    <property type="project" value="InterPro"/>
</dbReference>
<dbReference type="HAMAP" id="MF_01420">
    <property type="entry name" value="HTH_type_WhiA"/>
    <property type="match status" value="1"/>
</dbReference>
<evidence type="ECO:0000259" key="5">
    <source>
        <dbReference type="Pfam" id="PF02650"/>
    </source>
</evidence>
<keyword evidence="9" id="KW-1185">Reference proteome</keyword>
<accession>A0A1U7NHK6</accession>
<reference evidence="8 9" key="1">
    <citation type="submission" date="2016-11" db="EMBL/GenBank/DDBJ databases">
        <title>Description of two novel members of the family Erysipelotrichaceae: Ileibacterium lipovorans gen. nov., sp. nov. and Dubosiella newyorkensis, gen. nov., sp. nov.</title>
        <authorList>
            <person name="Cox L.M."/>
            <person name="Sohn J."/>
            <person name="Tyrrell K.L."/>
            <person name="Citron D.M."/>
            <person name="Lawson P.A."/>
            <person name="Patel N.B."/>
            <person name="Iizumi T."/>
            <person name="Perez-Perez G.I."/>
            <person name="Goldstein E.J."/>
            <person name="Blaser M.J."/>
        </authorList>
    </citation>
    <scope>NUCLEOTIDE SEQUENCE [LARGE SCALE GENOMIC DNA]</scope>
    <source>
        <strain evidence="8 9">NYU-BL-A3</strain>
    </source>
</reference>
<dbReference type="EMBL" id="MPJW01000090">
    <property type="protein sequence ID" value="OLU41165.1"/>
    <property type="molecule type" value="Genomic_DNA"/>
</dbReference>
<dbReference type="GeneID" id="82202337"/>